<evidence type="ECO:0000313" key="2">
    <source>
        <dbReference type="Proteomes" id="UP001054945"/>
    </source>
</evidence>
<name>A0AAV4SZ99_CAEEX</name>
<proteinExistence type="predicted"/>
<sequence length="87" mass="10118">MIRDAWRSNIFMFPHMESKDEGSPGVIDYKNTDRSQNVINSVYLVKEYCTLETMKEGGIVVEWVEGKKKKRIGQIYLLTSRLAVVYL</sequence>
<dbReference type="AlphaFoldDB" id="A0AAV4SZ99"/>
<protein>
    <submittedName>
        <fullName evidence="1">Uncharacterized protein</fullName>
    </submittedName>
</protein>
<comment type="caution">
    <text evidence="1">The sequence shown here is derived from an EMBL/GenBank/DDBJ whole genome shotgun (WGS) entry which is preliminary data.</text>
</comment>
<organism evidence="1 2">
    <name type="scientific">Caerostris extrusa</name>
    <name type="common">Bark spider</name>
    <name type="synonym">Caerostris bankana</name>
    <dbReference type="NCBI Taxonomy" id="172846"/>
    <lineage>
        <taxon>Eukaryota</taxon>
        <taxon>Metazoa</taxon>
        <taxon>Ecdysozoa</taxon>
        <taxon>Arthropoda</taxon>
        <taxon>Chelicerata</taxon>
        <taxon>Arachnida</taxon>
        <taxon>Araneae</taxon>
        <taxon>Araneomorphae</taxon>
        <taxon>Entelegynae</taxon>
        <taxon>Araneoidea</taxon>
        <taxon>Araneidae</taxon>
        <taxon>Caerostris</taxon>
    </lineage>
</organism>
<evidence type="ECO:0000313" key="1">
    <source>
        <dbReference type="EMBL" id="GIY39375.1"/>
    </source>
</evidence>
<reference evidence="1 2" key="1">
    <citation type="submission" date="2021-06" db="EMBL/GenBank/DDBJ databases">
        <title>Caerostris extrusa draft genome.</title>
        <authorList>
            <person name="Kono N."/>
            <person name="Arakawa K."/>
        </authorList>
    </citation>
    <scope>NUCLEOTIDE SEQUENCE [LARGE SCALE GENOMIC DNA]</scope>
</reference>
<dbReference type="EMBL" id="BPLR01010457">
    <property type="protein sequence ID" value="GIY39375.1"/>
    <property type="molecule type" value="Genomic_DNA"/>
</dbReference>
<gene>
    <name evidence="1" type="ORF">CEXT_594081</name>
</gene>
<accession>A0AAV4SZ99</accession>
<keyword evidence="2" id="KW-1185">Reference proteome</keyword>
<dbReference type="Proteomes" id="UP001054945">
    <property type="component" value="Unassembled WGS sequence"/>
</dbReference>